<proteinExistence type="predicted"/>
<keyword evidence="1" id="KW-0902">Two-component regulatory system</keyword>
<protein>
    <submittedName>
        <fullName evidence="3">BTAD domain-containing putative transcriptional regulator</fullName>
    </submittedName>
</protein>
<dbReference type="SUPFAM" id="SSF48452">
    <property type="entry name" value="TPR-like"/>
    <property type="match status" value="1"/>
</dbReference>
<name>A0ABU7FYI2_9ACTN</name>
<comment type="caution">
    <text evidence="3">The sequence shown here is derived from an EMBL/GenBank/DDBJ whole genome shotgun (WGS) entry which is preliminary data.</text>
</comment>
<gene>
    <name evidence="3" type="ORF">VXC91_46520</name>
</gene>
<evidence type="ECO:0000259" key="2">
    <source>
        <dbReference type="Pfam" id="PF03704"/>
    </source>
</evidence>
<accession>A0ABU7FYI2</accession>
<evidence type="ECO:0000313" key="4">
    <source>
        <dbReference type="Proteomes" id="UP001333996"/>
    </source>
</evidence>
<sequence>MERGRYAEAVEELSTLLVEHPLRERVCDLFVTVLYGAGRQSDAVTIYLTTSHLPRQLQSPRFVFRRRFALRSAYCV</sequence>
<evidence type="ECO:0000256" key="1">
    <source>
        <dbReference type="ARBA" id="ARBA00023012"/>
    </source>
</evidence>
<dbReference type="Gene3D" id="1.25.40.10">
    <property type="entry name" value="Tetratricopeptide repeat domain"/>
    <property type="match status" value="1"/>
</dbReference>
<organism evidence="3 4">
    <name type="scientific">Streptomyces chiangmaiensis</name>
    <dbReference type="NCBI Taxonomy" id="766497"/>
    <lineage>
        <taxon>Bacteria</taxon>
        <taxon>Bacillati</taxon>
        <taxon>Actinomycetota</taxon>
        <taxon>Actinomycetes</taxon>
        <taxon>Kitasatosporales</taxon>
        <taxon>Streptomycetaceae</taxon>
        <taxon>Streptomyces</taxon>
    </lineage>
</organism>
<evidence type="ECO:0000313" key="3">
    <source>
        <dbReference type="EMBL" id="MED7829079.1"/>
    </source>
</evidence>
<dbReference type="EMBL" id="JAYWVC010000702">
    <property type="protein sequence ID" value="MED7829079.1"/>
    <property type="molecule type" value="Genomic_DNA"/>
</dbReference>
<dbReference type="InterPro" id="IPR005158">
    <property type="entry name" value="BTAD"/>
</dbReference>
<dbReference type="RefSeq" id="WP_329513354.1">
    <property type="nucleotide sequence ID" value="NZ_JAYWVC010000702.1"/>
</dbReference>
<dbReference type="Pfam" id="PF03704">
    <property type="entry name" value="BTAD"/>
    <property type="match status" value="1"/>
</dbReference>
<reference evidence="3" key="1">
    <citation type="submission" date="2024-01" db="EMBL/GenBank/DDBJ databases">
        <title>First draft genome sequence data of TA4-1, the type strain of Gram-positive actinobacterium Streptomyces chiangmaiensis.</title>
        <authorList>
            <person name="Yasawong M."/>
            <person name="Nantapong N."/>
        </authorList>
    </citation>
    <scope>NUCLEOTIDE SEQUENCE</scope>
    <source>
        <strain evidence="3">TA4-1</strain>
    </source>
</reference>
<feature type="domain" description="Bacterial transcriptional activator" evidence="2">
    <location>
        <begin position="2"/>
        <end position="54"/>
    </location>
</feature>
<dbReference type="InterPro" id="IPR011990">
    <property type="entry name" value="TPR-like_helical_dom_sf"/>
</dbReference>
<keyword evidence="4" id="KW-1185">Reference proteome</keyword>
<dbReference type="Proteomes" id="UP001333996">
    <property type="component" value="Unassembled WGS sequence"/>
</dbReference>